<dbReference type="AlphaFoldDB" id="A0A7S3LVY6"/>
<organism evidence="2">
    <name type="scientific">Palpitomonas bilix</name>
    <dbReference type="NCBI Taxonomy" id="652834"/>
    <lineage>
        <taxon>Eukaryota</taxon>
        <taxon>Eukaryota incertae sedis</taxon>
    </lineage>
</organism>
<sequence>MQVSKLQRERREHEKELRLYRIAERYNGRMRMRGDGERDGDGMNGSHTGLALQNGGDGEGKEEEEEGQAEARQFFSLVDDLHNVMAKLKAGKRHPPRLTHSASSPNVYSNGSSKKGAEKKGGGGSGVGGTLKRELHMLSKQLNLTLKYLKRGLGYE</sequence>
<accession>A0A7S3LVY6</accession>
<dbReference type="EMBL" id="HBIB01044994">
    <property type="protein sequence ID" value="CAE0267120.1"/>
    <property type="molecule type" value="Transcribed_RNA"/>
</dbReference>
<reference evidence="2" key="1">
    <citation type="submission" date="2021-01" db="EMBL/GenBank/DDBJ databases">
        <authorList>
            <person name="Corre E."/>
            <person name="Pelletier E."/>
            <person name="Niang G."/>
            <person name="Scheremetjew M."/>
            <person name="Finn R."/>
            <person name="Kale V."/>
            <person name="Holt S."/>
            <person name="Cochrane G."/>
            <person name="Meng A."/>
            <person name="Brown T."/>
            <person name="Cohen L."/>
        </authorList>
    </citation>
    <scope>NUCLEOTIDE SEQUENCE</scope>
    <source>
        <strain evidence="2">NIES-2562</strain>
    </source>
</reference>
<gene>
    <name evidence="2" type="ORF">PBIL07802_LOCUS29463</name>
</gene>
<evidence type="ECO:0000313" key="2">
    <source>
        <dbReference type="EMBL" id="CAE0267120.1"/>
    </source>
</evidence>
<name>A0A7S3LVY6_9EUKA</name>
<feature type="compositionally biased region" description="Basic and acidic residues" evidence="1">
    <location>
        <begin position="31"/>
        <end position="41"/>
    </location>
</feature>
<protein>
    <submittedName>
        <fullName evidence="2">Uncharacterized protein</fullName>
    </submittedName>
</protein>
<feature type="region of interest" description="Disordered" evidence="1">
    <location>
        <begin position="87"/>
        <end position="130"/>
    </location>
</feature>
<feature type="region of interest" description="Disordered" evidence="1">
    <location>
        <begin position="31"/>
        <end position="71"/>
    </location>
</feature>
<evidence type="ECO:0000256" key="1">
    <source>
        <dbReference type="SAM" id="MobiDB-lite"/>
    </source>
</evidence>
<proteinExistence type="predicted"/>